<gene>
    <name evidence="2" type="ORF">OH76DRAFT_719071</name>
</gene>
<dbReference type="EMBL" id="KZ857416">
    <property type="protein sequence ID" value="RDX47817.1"/>
    <property type="molecule type" value="Genomic_DNA"/>
</dbReference>
<name>A0A371D5K6_9APHY</name>
<proteinExistence type="predicted"/>
<sequence>MVYDSEHVRLHYQPPEPRNGVRIVSRTKRHDLRVTAPVRPPPDSRLYILHRIPRLCTPCKFPSPPLPSPVLSSNFEASQSSLTLTCTRPRPLGAHEDDDIHTGLGASDTHAPTPEAQSCLPFLRRRAKAYAAAARRSRLKAEVGLGRCLPPRRADDRRRERRLCQRDGQRVQAKRSRLLPLLRWRPAGYDNPRHIVVDAESTSSASLSKDPLPPIAAAV</sequence>
<organism evidence="2 3">
    <name type="scientific">Lentinus brumalis</name>
    <dbReference type="NCBI Taxonomy" id="2498619"/>
    <lineage>
        <taxon>Eukaryota</taxon>
        <taxon>Fungi</taxon>
        <taxon>Dikarya</taxon>
        <taxon>Basidiomycota</taxon>
        <taxon>Agaricomycotina</taxon>
        <taxon>Agaricomycetes</taxon>
        <taxon>Polyporales</taxon>
        <taxon>Polyporaceae</taxon>
        <taxon>Lentinus</taxon>
    </lineage>
</organism>
<feature type="region of interest" description="Disordered" evidence="1">
    <location>
        <begin position="88"/>
        <end position="115"/>
    </location>
</feature>
<dbReference type="AlphaFoldDB" id="A0A371D5K6"/>
<evidence type="ECO:0000256" key="1">
    <source>
        <dbReference type="SAM" id="MobiDB-lite"/>
    </source>
</evidence>
<feature type="region of interest" description="Disordered" evidence="1">
    <location>
        <begin position="200"/>
        <end position="219"/>
    </location>
</feature>
<protein>
    <submittedName>
        <fullName evidence="2">Uncharacterized protein</fullName>
    </submittedName>
</protein>
<evidence type="ECO:0000313" key="3">
    <source>
        <dbReference type="Proteomes" id="UP000256964"/>
    </source>
</evidence>
<accession>A0A371D5K6</accession>
<dbReference type="Proteomes" id="UP000256964">
    <property type="component" value="Unassembled WGS sequence"/>
</dbReference>
<reference evidence="2 3" key="1">
    <citation type="journal article" date="2018" name="Biotechnol. Biofuels">
        <title>Integrative visual omics of the white-rot fungus Polyporus brumalis exposes the biotechnological potential of its oxidative enzymes for delignifying raw plant biomass.</title>
        <authorList>
            <person name="Miyauchi S."/>
            <person name="Rancon A."/>
            <person name="Drula E."/>
            <person name="Hage H."/>
            <person name="Chaduli D."/>
            <person name="Favel A."/>
            <person name="Grisel S."/>
            <person name="Henrissat B."/>
            <person name="Herpoel-Gimbert I."/>
            <person name="Ruiz-Duenas F.J."/>
            <person name="Chevret D."/>
            <person name="Hainaut M."/>
            <person name="Lin J."/>
            <person name="Wang M."/>
            <person name="Pangilinan J."/>
            <person name="Lipzen A."/>
            <person name="Lesage-Meessen L."/>
            <person name="Navarro D."/>
            <person name="Riley R."/>
            <person name="Grigoriev I.V."/>
            <person name="Zhou S."/>
            <person name="Raouche S."/>
            <person name="Rosso M.N."/>
        </authorList>
    </citation>
    <scope>NUCLEOTIDE SEQUENCE [LARGE SCALE GENOMIC DNA]</scope>
    <source>
        <strain evidence="2 3">BRFM 1820</strain>
    </source>
</reference>
<evidence type="ECO:0000313" key="2">
    <source>
        <dbReference type="EMBL" id="RDX47817.1"/>
    </source>
</evidence>
<keyword evidence="3" id="KW-1185">Reference proteome</keyword>